<evidence type="ECO:0000313" key="2">
    <source>
        <dbReference type="EMBL" id="ARS63867.1"/>
    </source>
</evidence>
<sequence length="225" mass="24824">MSDMLLDDVNSLLDGDFGDDRILKQIARACKNNEVISNYERNYVQKLAEQHLGKKPLTNKKPETITPEIPRIEIPKPEPLVTTQLSQPNNHSKSKNPKLFLGFGGIAVVIIIATAFLLSNDVNPSESNITSEIKIELSVQTDLSSYAKSDLISINGVSQNSNIVNLSILNQNNDLVWAEQVSVKSDGRYSTLAIADGEGWENSGTYNIKVEDGTEIKSIKFTFNS</sequence>
<dbReference type="AlphaFoldDB" id="A0A2Z2HI75"/>
<dbReference type="OrthoDB" id="11979at2157"/>
<feature type="transmembrane region" description="Helical" evidence="1">
    <location>
        <begin position="99"/>
        <end position="118"/>
    </location>
</feature>
<dbReference type="Proteomes" id="UP000249949">
    <property type="component" value="Chromosome"/>
</dbReference>
<evidence type="ECO:0000313" key="3">
    <source>
        <dbReference type="Proteomes" id="UP000249949"/>
    </source>
</evidence>
<dbReference type="RefSeq" id="WP_086907084.1">
    <property type="nucleotide sequence ID" value="NZ_CP021324.1"/>
</dbReference>
<keyword evidence="3" id="KW-1185">Reference proteome</keyword>
<evidence type="ECO:0000256" key="1">
    <source>
        <dbReference type="SAM" id="Phobius"/>
    </source>
</evidence>
<dbReference type="KEGG" id="nct:NMSP_0237"/>
<keyword evidence="1" id="KW-0812">Transmembrane</keyword>
<keyword evidence="1" id="KW-0472">Membrane</keyword>
<protein>
    <submittedName>
        <fullName evidence="2">Uncharacterized protein</fullName>
    </submittedName>
</protein>
<accession>A0A2Z2HI75</accession>
<proteinExistence type="predicted"/>
<dbReference type="GeneID" id="32900738"/>
<organism evidence="2 3">
    <name type="scientific">Candidatus Nitrosomarinus catalinensis</name>
    <dbReference type="NCBI Taxonomy" id="1898749"/>
    <lineage>
        <taxon>Archaea</taxon>
        <taxon>Nitrososphaerota</taxon>
        <taxon>Nitrososphaeria</taxon>
        <taxon>Nitrosopumilales</taxon>
        <taxon>Nitrosopumilaceae</taxon>
        <taxon>Candidatus Nitrosomarinus</taxon>
    </lineage>
</organism>
<dbReference type="EMBL" id="CP021324">
    <property type="protein sequence ID" value="ARS63867.1"/>
    <property type="molecule type" value="Genomic_DNA"/>
</dbReference>
<reference evidence="2 3" key="1">
    <citation type="journal article" date="2017" name="Environ. Microbiol.">
        <title>Genome and epigenome of a novel marine Thaumarchaeota strain suggest viral infection, phosphorothioation DNA modification and multiple restriction systems.</title>
        <authorList>
            <person name="Ahlgren N.A."/>
            <person name="Chen Y."/>
            <person name="Needham D.M."/>
            <person name="Parada A.E."/>
            <person name="Sachdeva R."/>
            <person name="Trinh V."/>
            <person name="Chen T."/>
            <person name="Fuhrman J.A."/>
        </authorList>
    </citation>
    <scope>NUCLEOTIDE SEQUENCE [LARGE SCALE GENOMIC DNA]</scope>
    <source>
        <strain evidence="2 3">SPOT01</strain>
    </source>
</reference>
<gene>
    <name evidence="2" type="ORF">NMSP_0237</name>
</gene>
<keyword evidence="1" id="KW-1133">Transmembrane helix</keyword>
<name>A0A2Z2HI75_9ARCH</name>